<evidence type="ECO:0000313" key="1">
    <source>
        <dbReference type="EMBL" id="GFR49395.1"/>
    </source>
</evidence>
<keyword evidence="2" id="KW-1185">Reference proteome</keyword>
<evidence type="ECO:0000313" key="2">
    <source>
        <dbReference type="Proteomes" id="UP001054857"/>
    </source>
</evidence>
<dbReference type="EMBL" id="BMAR01000030">
    <property type="protein sequence ID" value="GFR49395.1"/>
    <property type="molecule type" value="Genomic_DNA"/>
</dbReference>
<proteinExistence type="predicted"/>
<accession>A0AAD3DWI6</accession>
<dbReference type="Proteomes" id="UP001054857">
    <property type="component" value="Unassembled WGS sequence"/>
</dbReference>
<dbReference type="AlphaFoldDB" id="A0AAD3DWI6"/>
<feature type="non-terminal residue" evidence="1">
    <location>
        <position position="190"/>
    </location>
</feature>
<name>A0AAD3DWI6_9CHLO</name>
<protein>
    <submittedName>
        <fullName evidence="1">Uncharacterized protein</fullName>
    </submittedName>
</protein>
<sequence>LMPNHNVSAVTYGASSRRVAAAAVRAPKHAYGGPEPFGTGGGISQWEREATALLRNHLRVEREKEWKRVRHQLIRRGTTPLDEQHLGPERAAEIEQTRLRVRFAKFWGLMHEKDRSWQYDVVVHLCTALSPYSCKRYSSVTAATMQGILAKREKAERAVHEQRAAAGQLRRRMTAAARQMQYSGRPLPAE</sequence>
<comment type="caution">
    <text evidence="1">The sequence shown here is derived from an EMBL/GenBank/DDBJ whole genome shotgun (WGS) entry which is preliminary data.</text>
</comment>
<feature type="non-terminal residue" evidence="1">
    <location>
        <position position="1"/>
    </location>
</feature>
<reference evidence="1 2" key="1">
    <citation type="journal article" date="2021" name="Sci. Rep.">
        <title>Genome sequencing of the multicellular alga Astrephomene provides insights into convergent evolution of germ-soma differentiation.</title>
        <authorList>
            <person name="Yamashita S."/>
            <person name="Yamamoto K."/>
            <person name="Matsuzaki R."/>
            <person name="Suzuki S."/>
            <person name="Yamaguchi H."/>
            <person name="Hirooka S."/>
            <person name="Minakuchi Y."/>
            <person name="Miyagishima S."/>
            <person name="Kawachi M."/>
            <person name="Toyoda A."/>
            <person name="Nozaki H."/>
        </authorList>
    </citation>
    <scope>NUCLEOTIDE SEQUENCE [LARGE SCALE GENOMIC DNA]</scope>
    <source>
        <strain evidence="1 2">NIES-4017</strain>
    </source>
</reference>
<gene>
    <name evidence="1" type="ORF">Agub_g11447</name>
</gene>
<organism evidence="1 2">
    <name type="scientific">Astrephomene gubernaculifera</name>
    <dbReference type="NCBI Taxonomy" id="47775"/>
    <lineage>
        <taxon>Eukaryota</taxon>
        <taxon>Viridiplantae</taxon>
        <taxon>Chlorophyta</taxon>
        <taxon>core chlorophytes</taxon>
        <taxon>Chlorophyceae</taxon>
        <taxon>CS clade</taxon>
        <taxon>Chlamydomonadales</taxon>
        <taxon>Astrephomenaceae</taxon>
        <taxon>Astrephomene</taxon>
    </lineage>
</organism>